<dbReference type="SUPFAM" id="SSF48295">
    <property type="entry name" value="TrpR-like"/>
    <property type="match status" value="1"/>
</dbReference>
<dbReference type="AlphaFoldDB" id="A0A1L3ZXP7"/>
<comment type="similarity">
    <text evidence="1">Belongs to the transposase 8 family.</text>
</comment>
<protein>
    <submittedName>
        <fullName evidence="2">Transposase</fullName>
    </submittedName>
</protein>
<dbReference type="PANTHER" id="PTHR37936:SF3">
    <property type="entry name" value="TRANSPOSASE INSC FOR INSERTION ELEMENT IS2A-RELATED"/>
    <property type="match status" value="1"/>
</dbReference>
<evidence type="ECO:0000313" key="2">
    <source>
        <dbReference type="EMBL" id="API60406.1"/>
    </source>
</evidence>
<organism evidence="2 3">
    <name type="scientific">Tardibacter chloracetimidivorans</name>
    <dbReference type="NCBI Taxonomy" id="1921510"/>
    <lineage>
        <taxon>Bacteria</taxon>
        <taxon>Pseudomonadati</taxon>
        <taxon>Pseudomonadota</taxon>
        <taxon>Alphaproteobacteria</taxon>
        <taxon>Sphingomonadales</taxon>
        <taxon>Sphingomonadaceae</taxon>
        <taxon>Tardibacter</taxon>
    </lineage>
</organism>
<dbReference type="PANTHER" id="PTHR37936">
    <property type="entry name" value="TRANSPOSASE INSC FOR INSERTION ELEMENT IS2A-RELATED"/>
    <property type="match status" value="1"/>
</dbReference>
<dbReference type="KEGG" id="sphj:BSL82_14865"/>
<gene>
    <name evidence="2" type="ORF">BSL82_14865</name>
</gene>
<dbReference type="NCBIfam" id="NF047595">
    <property type="entry name" value="IS66_ISRel24_TnpA"/>
    <property type="match status" value="1"/>
</dbReference>
<dbReference type="GO" id="GO:0043565">
    <property type="term" value="F:sequence-specific DNA binding"/>
    <property type="evidence" value="ECO:0007669"/>
    <property type="project" value="InterPro"/>
</dbReference>
<dbReference type="InterPro" id="IPR010921">
    <property type="entry name" value="Trp_repressor/repl_initiator"/>
</dbReference>
<keyword evidence="3" id="KW-1185">Reference proteome</keyword>
<sequence length="119" mass="12570">MGTMTVYSGAERRRRWSGDERLQVLTEAFSPGANVTAVARRYDLSTGLIYTWRRKLRDAAAPAALPTTGFAQAVVVDDAGRPAPSTAPAIVVELAAGRRVSLFASASPALAAAVLKALR</sequence>
<dbReference type="GO" id="GO:0004803">
    <property type="term" value="F:transposase activity"/>
    <property type="evidence" value="ECO:0007669"/>
    <property type="project" value="InterPro"/>
</dbReference>
<dbReference type="Gene3D" id="1.10.10.10">
    <property type="entry name" value="Winged helix-like DNA-binding domain superfamily/Winged helix DNA-binding domain"/>
    <property type="match status" value="1"/>
</dbReference>
<evidence type="ECO:0000256" key="1">
    <source>
        <dbReference type="ARBA" id="ARBA00009964"/>
    </source>
</evidence>
<evidence type="ECO:0000313" key="3">
    <source>
        <dbReference type="Proteomes" id="UP000182063"/>
    </source>
</evidence>
<dbReference type="GO" id="GO:0006313">
    <property type="term" value="P:DNA transposition"/>
    <property type="evidence" value="ECO:0007669"/>
    <property type="project" value="InterPro"/>
</dbReference>
<dbReference type="EMBL" id="CP018221">
    <property type="protein sequence ID" value="API60406.1"/>
    <property type="molecule type" value="Genomic_DNA"/>
</dbReference>
<dbReference type="STRING" id="1921510.BSL82_14865"/>
<dbReference type="Proteomes" id="UP000182063">
    <property type="component" value="Chromosome"/>
</dbReference>
<dbReference type="Pfam" id="PF01527">
    <property type="entry name" value="HTH_Tnp_1"/>
    <property type="match status" value="1"/>
</dbReference>
<dbReference type="OrthoDB" id="8080802at2"/>
<accession>A0A1L3ZXP7</accession>
<reference evidence="3" key="1">
    <citation type="submission" date="2016-11" db="EMBL/GenBank/DDBJ databases">
        <title>Complete Genome Sequence of alachlor-degrading Sphingomonas sp. strain JJ-A5.</title>
        <authorList>
            <person name="Lee H."/>
            <person name="Ka J.-O."/>
        </authorList>
    </citation>
    <scope>NUCLEOTIDE SEQUENCE [LARGE SCALE GENOMIC DNA]</scope>
    <source>
        <strain evidence="3">JJ-A5</strain>
    </source>
</reference>
<proteinExistence type="inferred from homology"/>
<dbReference type="InterPro" id="IPR002514">
    <property type="entry name" value="Transposase_8"/>
</dbReference>
<name>A0A1L3ZXP7_9SPHN</name>
<dbReference type="InterPro" id="IPR036388">
    <property type="entry name" value="WH-like_DNA-bd_sf"/>
</dbReference>